<dbReference type="EMBL" id="JAWQEG010001318">
    <property type="protein sequence ID" value="KAK3880506.1"/>
    <property type="molecule type" value="Genomic_DNA"/>
</dbReference>
<sequence length="116" mass="12866">MAQLSNLQQQRIMVEQLRREASLKRMPVSEGATIMWNAVVPTLTSAISVSYSSDGGVLGPRALSRLGGIAVLPKFTYLVVVVRQAPEHDTFTELFYFSTSLSCHIHHSIFISVEMN</sequence>
<evidence type="ECO:0000313" key="2">
    <source>
        <dbReference type="EMBL" id="KAK3880506.1"/>
    </source>
</evidence>
<dbReference type="GO" id="GO:0007186">
    <property type="term" value="P:G protein-coupled receptor signaling pathway"/>
    <property type="evidence" value="ECO:0007669"/>
    <property type="project" value="InterPro"/>
</dbReference>
<proteinExistence type="predicted"/>
<organism evidence="2 3">
    <name type="scientific">Petrolisthes cinctipes</name>
    <name type="common">Flat porcelain crab</name>
    <dbReference type="NCBI Taxonomy" id="88211"/>
    <lineage>
        <taxon>Eukaryota</taxon>
        <taxon>Metazoa</taxon>
        <taxon>Ecdysozoa</taxon>
        <taxon>Arthropoda</taxon>
        <taxon>Crustacea</taxon>
        <taxon>Multicrustacea</taxon>
        <taxon>Malacostraca</taxon>
        <taxon>Eumalacostraca</taxon>
        <taxon>Eucarida</taxon>
        <taxon>Decapoda</taxon>
        <taxon>Pleocyemata</taxon>
        <taxon>Anomura</taxon>
        <taxon>Galatheoidea</taxon>
        <taxon>Porcellanidae</taxon>
        <taxon>Petrolisthes</taxon>
    </lineage>
</organism>
<dbReference type="InterPro" id="IPR015898">
    <property type="entry name" value="G-protein_gamma-like_dom"/>
</dbReference>
<accession>A0AAE1KNM0</accession>
<evidence type="ECO:0000313" key="3">
    <source>
        <dbReference type="Proteomes" id="UP001286313"/>
    </source>
</evidence>
<dbReference type="Proteomes" id="UP001286313">
    <property type="component" value="Unassembled WGS sequence"/>
</dbReference>
<name>A0AAE1KNM0_PETCI</name>
<feature type="domain" description="G protein gamma" evidence="1">
    <location>
        <begin position="3"/>
        <end position="32"/>
    </location>
</feature>
<gene>
    <name evidence="2" type="ORF">Pcinc_014997</name>
</gene>
<dbReference type="PROSITE" id="PS50058">
    <property type="entry name" value="G_PROTEIN_GAMMA"/>
    <property type="match status" value="1"/>
</dbReference>
<reference evidence="2" key="1">
    <citation type="submission" date="2023-10" db="EMBL/GenBank/DDBJ databases">
        <title>Genome assemblies of two species of porcelain crab, Petrolisthes cinctipes and Petrolisthes manimaculis (Anomura: Porcellanidae).</title>
        <authorList>
            <person name="Angst P."/>
        </authorList>
    </citation>
    <scope>NUCLEOTIDE SEQUENCE</scope>
    <source>
        <strain evidence="2">PB745_01</strain>
        <tissue evidence="2">Gill</tissue>
    </source>
</reference>
<comment type="caution">
    <text evidence="2">The sequence shown here is derived from an EMBL/GenBank/DDBJ whole genome shotgun (WGS) entry which is preliminary data.</text>
</comment>
<protein>
    <recommendedName>
        <fullName evidence="1">G protein gamma domain-containing protein</fullName>
    </recommendedName>
</protein>
<dbReference type="AlphaFoldDB" id="A0AAE1KNM0"/>
<evidence type="ECO:0000259" key="1">
    <source>
        <dbReference type="PROSITE" id="PS50058"/>
    </source>
</evidence>
<dbReference type="InterPro" id="IPR036284">
    <property type="entry name" value="GGL_sf"/>
</dbReference>
<keyword evidence="3" id="KW-1185">Reference proteome</keyword>
<dbReference type="Gene3D" id="4.10.260.10">
    <property type="entry name" value="Transducin (heterotrimeric G protein), gamma chain"/>
    <property type="match status" value="1"/>
</dbReference>
<dbReference type="SUPFAM" id="SSF48670">
    <property type="entry name" value="Transducin (heterotrimeric G protein), gamma chain"/>
    <property type="match status" value="1"/>
</dbReference>